<sequence length="561" mass="60747">MKLKREWNGSSKASEQQYGRDHAWRLLASMCVMSRGAQNRVLQESKASAAEISGEQLVDPARRTKMFRQTAELPGKAVDPQPQRKSGVFADTGSSVGVRGVDACVASHATPIVANTPAPQHTATMTSTTTTTTKTKMTTATPKNSNVEDVCVTRNYSANNKSRSTCDSMKPPTGQAMQQLPAVAESQQRLSSTIIETSLLSLMDNSSTNSSKTNRPHCTSSTTASKMRAKCPMKPERKPVTTTTTTAATTTTMTSRDKELQMEMQRSPDVPAKDSTSTCAQPAAVGSALSPRLEMRLALNQDIMGDEDLISYDPGPDLTTILVHDLSTFHRLTGRDLLNRSAMNRVQPKEAVISYSQQRNSKMDTPTVNRRPRPHLSSSNNNNGSAITPTTGIPMPPTTTTTIPAASSMPFAGSVRVADVQQHLQPNRNTWSNFAFADRNRDVNASAVNSKDDSKLSDLEILARREKIYCMSQLRSGSRVRTTTTMTMTSTRIMASTTTITATGSSSLNNPLTRTTSTTSMAGASEELGSGSGSSPKKGHTRQRKISRDETALMERARLIS</sequence>
<feature type="region of interest" description="Disordered" evidence="1">
    <location>
        <begin position="497"/>
        <end position="561"/>
    </location>
</feature>
<feature type="compositionally biased region" description="Polar residues" evidence="1">
    <location>
        <begin position="376"/>
        <end position="386"/>
    </location>
</feature>
<feature type="compositionally biased region" description="Low complexity" evidence="1">
    <location>
        <begin position="497"/>
        <end position="507"/>
    </location>
</feature>
<feature type="compositionally biased region" description="Polar residues" evidence="1">
    <location>
        <begin position="205"/>
        <end position="225"/>
    </location>
</feature>
<feature type="region of interest" description="Disordered" evidence="1">
    <location>
        <begin position="71"/>
        <end position="91"/>
    </location>
</feature>
<feature type="compositionally biased region" description="Polar residues" evidence="1">
    <location>
        <begin position="357"/>
        <end position="368"/>
    </location>
</feature>
<dbReference type="RefSeq" id="XP_058978521.1">
    <property type="nucleotide sequence ID" value="XM_059122538.1"/>
</dbReference>
<organism evidence="2 3">
    <name type="scientific">Musca domestica</name>
    <name type="common">House fly</name>
    <dbReference type="NCBI Taxonomy" id="7370"/>
    <lineage>
        <taxon>Eukaryota</taxon>
        <taxon>Metazoa</taxon>
        <taxon>Ecdysozoa</taxon>
        <taxon>Arthropoda</taxon>
        <taxon>Hexapoda</taxon>
        <taxon>Insecta</taxon>
        <taxon>Pterygota</taxon>
        <taxon>Neoptera</taxon>
        <taxon>Endopterygota</taxon>
        <taxon>Diptera</taxon>
        <taxon>Brachycera</taxon>
        <taxon>Muscomorpha</taxon>
        <taxon>Muscoidea</taxon>
        <taxon>Muscidae</taxon>
        <taxon>Musca</taxon>
    </lineage>
</organism>
<evidence type="ECO:0000256" key="1">
    <source>
        <dbReference type="SAM" id="MobiDB-lite"/>
    </source>
</evidence>
<evidence type="ECO:0000313" key="3">
    <source>
        <dbReference type="RefSeq" id="XP_058978521.1"/>
    </source>
</evidence>
<feature type="region of interest" description="Disordered" evidence="1">
    <location>
        <begin position="205"/>
        <end position="246"/>
    </location>
</feature>
<feature type="compositionally biased region" description="Low complexity" evidence="1">
    <location>
        <begin position="122"/>
        <end position="141"/>
    </location>
</feature>
<feature type="compositionally biased region" description="Basic and acidic residues" evidence="1">
    <location>
        <begin position="546"/>
        <end position="561"/>
    </location>
</feature>
<feature type="region of interest" description="Disordered" evidence="1">
    <location>
        <begin position="357"/>
        <end position="400"/>
    </location>
</feature>
<dbReference type="Proteomes" id="UP001652621">
    <property type="component" value="Unplaced"/>
</dbReference>
<proteinExistence type="predicted"/>
<feature type="region of interest" description="Disordered" evidence="1">
    <location>
        <begin position="115"/>
        <end position="141"/>
    </location>
</feature>
<feature type="compositionally biased region" description="Low complexity" evidence="1">
    <location>
        <begin position="387"/>
        <end position="400"/>
    </location>
</feature>
<dbReference type="GeneID" id="131802358"/>
<accession>A0ABM3UYB1</accession>
<feature type="compositionally biased region" description="Low complexity" evidence="1">
    <location>
        <begin position="520"/>
        <end position="535"/>
    </location>
</feature>
<feature type="compositionally biased region" description="Polar residues" evidence="1">
    <location>
        <begin position="508"/>
        <end position="519"/>
    </location>
</feature>
<reference evidence="3" key="1">
    <citation type="submission" date="2025-08" db="UniProtKB">
        <authorList>
            <consortium name="RefSeq"/>
        </authorList>
    </citation>
    <scope>IDENTIFICATION</scope>
    <source>
        <strain evidence="3">Aabys</strain>
        <tissue evidence="3">Whole body</tissue>
    </source>
</reference>
<keyword evidence="2" id="KW-1185">Reference proteome</keyword>
<name>A0ABM3UYB1_MUSDO</name>
<gene>
    <name evidence="3" type="primary">LOC131802358</name>
</gene>
<evidence type="ECO:0000313" key="2">
    <source>
        <dbReference type="Proteomes" id="UP001652621"/>
    </source>
</evidence>
<protein>
    <submittedName>
        <fullName evidence="3">Mucin-5AC-like</fullName>
    </submittedName>
</protein>